<dbReference type="PANTHER" id="PTHR37017">
    <property type="entry name" value="AB HYDROLASE-1 DOMAIN-CONTAINING PROTEIN-RELATED"/>
    <property type="match status" value="1"/>
</dbReference>
<dbReference type="Proteomes" id="UP001107961">
    <property type="component" value="Unassembled WGS sequence"/>
</dbReference>
<dbReference type="InterPro" id="IPR000073">
    <property type="entry name" value="AB_hydrolase_1"/>
</dbReference>
<organism evidence="2 3">
    <name type="scientific">Alloalcanivorax xenomutans</name>
    <dbReference type="NCBI Taxonomy" id="1094342"/>
    <lineage>
        <taxon>Bacteria</taxon>
        <taxon>Pseudomonadati</taxon>
        <taxon>Pseudomonadota</taxon>
        <taxon>Gammaproteobacteria</taxon>
        <taxon>Oceanospirillales</taxon>
        <taxon>Alcanivoracaceae</taxon>
        <taxon>Alloalcanivorax</taxon>
    </lineage>
</organism>
<dbReference type="InterPro" id="IPR029058">
    <property type="entry name" value="AB_hydrolase_fold"/>
</dbReference>
<dbReference type="AlphaFoldDB" id="A0A9Q3ZH42"/>
<comment type="caution">
    <text evidence="2">The sequence shown here is derived from an EMBL/GenBank/DDBJ whole genome shotgun (WGS) entry which is preliminary data.</text>
</comment>
<proteinExistence type="predicted"/>
<evidence type="ECO:0000259" key="1">
    <source>
        <dbReference type="Pfam" id="PF12697"/>
    </source>
</evidence>
<dbReference type="EMBL" id="JAJVKT010000006">
    <property type="protein sequence ID" value="MCE7508247.1"/>
    <property type="molecule type" value="Genomic_DNA"/>
</dbReference>
<dbReference type="PANTHER" id="PTHR37017:SF11">
    <property type="entry name" value="ESTERASE_LIPASE_THIOESTERASE DOMAIN-CONTAINING PROTEIN"/>
    <property type="match status" value="1"/>
</dbReference>
<dbReference type="RefSeq" id="WP_080531615.1">
    <property type="nucleotide sequence ID" value="NZ_CP012331.1"/>
</dbReference>
<dbReference type="InterPro" id="IPR052897">
    <property type="entry name" value="Sec-Metab_Biosynth_Hydrolase"/>
</dbReference>
<dbReference type="GO" id="GO:0016787">
    <property type="term" value="F:hydrolase activity"/>
    <property type="evidence" value="ECO:0007669"/>
    <property type="project" value="UniProtKB-KW"/>
</dbReference>
<keyword evidence="3" id="KW-1185">Reference proteome</keyword>
<dbReference type="SUPFAM" id="SSF53474">
    <property type="entry name" value="alpha/beta-Hydrolases"/>
    <property type="match status" value="1"/>
</dbReference>
<evidence type="ECO:0000313" key="3">
    <source>
        <dbReference type="Proteomes" id="UP001107961"/>
    </source>
</evidence>
<keyword evidence="2" id="KW-0378">Hydrolase</keyword>
<reference evidence="2" key="1">
    <citation type="submission" date="2022-01" db="EMBL/GenBank/DDBJ databases">
        <authorList>
            <person name="Karlyshev A.V."/>
            <person name="Jaspars M."/>
        </authorList>
    </citation>
    <scope>NUCLEOTIDE SEQUENCE</scope>
    <source>
        <strain evidence="2">AGSA3-2</strain>
    </source>
</reference>
<evidence type="ECO:0000313" key="2">
    <source>
        <dbReference type="EMBL" id="MCE7508247.1"/>
    </source>
</evidence>
<protein>
    <submittedName>
        <fullName evidence="2">Alpha/beta fold hydrolase</fullName>
    </submittedName>
</protein>
<gene>
    <name evidence="2" type="ORF">LZG35_06320</name>
</gene>
<feature type="domain" description="AB hydrolase-1" evidence="1">
    <location>
        <begin position="4"/>
        <end position="234"/>
    </location>
</feature>
<dbReference type="KEGG" id="axe:P40_19080"/>
<dbReference type="Pfam" id="PF12697">
    <property type="entry name" value="Abhydrolase_6"/>
    <property type="match status" value="1"/>
</dbReference>
<dbReference type="Gene3D" id="3.40.50.1820">
    <property type="entry name" value="alpha/beta hydrolase"/>
    <property type="match status" value="1"/>
</dbReference>
<name>A0A9Q3ZH42_9GAMM</name>
<sequence length="259" mass="28032">MNDVILIHGAWAGAWVWDALVPLLRQRGFHPHALNLPGNRHGTGTAEQVDFADCVACVETALDQLDGPAFLVAHSGGGVIATQVAENRPDHIAGIAYVAGMMLPTGTGFADLTRHLVQRNPAAAGIGPHLIWDQRRRYSKVPPAAGRDIFFHDVDDAPAWAAARQLTPQPEGPRAGVAHWTPERFGALPRLYVEALRDRSVILEAQRWMQQQVPGADVATLDTGHAPQLASPQKLGEILAGFFHRVNTRDKACPLHGPL</sequence>
<accession>A0A9Q3ZH42</accession>